<accession>A0A834VMS4</accession>
<dbReference type="RefSeq" id="XP_065961526.1">
    <property type="nucleotide sequence ID" value="XM_066108341.1"/>
</dbReference>
<dbReference type="GeneID" id="90957083"/>
<organism evidence="1 2">
    <name type="scientific">Pyrenophora tritici-repentis</name>
    <dbReference type="NCBI Taxonomy" id="45151"/>
    <lineage>
        <taxon>Eukaryota</taxon>
        <taxon>Fungi</taxon>
        <taxon>Dikarya</taxon>
        <taxon>Ascomycota</taxon>
        <taxon>Pezizomycotina</taxon>
        <taxon>Dothideomycetes</taxon>
        <taxon>Pleosporomycetidae</taxon>
        <taxon>Pleosporales</taxon>
        <taxon>Pleosporineae</taxon>
        <taxon>Pleosporaceae</taxon>
        <taxon>Pyrenophora</taxon>
    </lineage>
</organism>
<evidence type="ECO:0000313" key="2">
    <source>
        <dbReference type="Proteomes" id="UP000245464"/>
    </source>
</evidence>
<evidence type="ECO:0000313" key="1">
    <source>
        <dbReference type="EMBL" id="KAF7569485.1"/>
    </source>
</evidence>
<dbReference type="AlphaFoldDB" id="A0A834VMS4"/>
<comment type="caution">
    <text evidence="1">The sequence shown here is derived from an EMBL/GenBank/DDBJ whole genome shotgun (WGS) entry which is preliminary data.</text>
</comment>
<gene>
    <name evidence="1" type="ORF">PtrM4_119000</name>
</gene>
<proteinExistence type="predicted"/>
<dbReference type="KEGG" id="ptrr:90957083"/>
<reference evidence="1" key="1">
    <citation type="journal article" date="2018" name="BMC Genomics">
        <title>Comparative genomics of the wheat fungal pathogen Pyrenophora tritici-repentis reveals chromosomal variations and genome plasticity.</title>
        <authorList>
            <person name="Moolhuijzen P."/>
            <person name="See P.T."/>
            <person name="Hane J.K."/>
            <person name="Shi G."/>
            <person name="Liu Z."/>
            <person name="Oliver R.P."/>
            <person name="Moffat C.S."/>
        </authorList>
    </citation>
    <scope>NUCLEOTIDE SEQUENCE [LARGE SCALE GENOMIC DNA]</scope>
    <source>
        <strain evidence="1">M4</strain>
    </source>
</reference>
<dbReference type="EMBL" id="NQIK02000006">
    <property type="protein sequence ID" value="KAF7569485.1"/>
    <property type="molecule type" value="Genomic_DNA"/>
</dbReference>
<protein>
    <submittedName>
        <fullName evidence="1">Uncharacterized protein</fullName>
    </submittedName>
</protein>
<name>A0A834VMS4_9PLEO</name>
<dbReference type="Proteomes" id="UP000245464">
    <property type="component" value="Chromosome 6"/>
</dbReference>
<sequence length="56" mass="6131">MEGLRASHAEYSEDLVDGFKDGDDLFDCATDTCYACFSSKSAAEGSTVEGRKEREE</sequence>